<keyword evidence="2" id="KW-0732">Signal</keyword>
<dbReference type="GO" id="GO:0016702">
    <property type="term" value="F:oxidoreductase activity, acting on single donors with incorporation of molecular oxygen, incorporation of two atoms of oxygen"/>
    <property type="evidence" value="ECO:0007669"/>
    <property type="project" value="InterPro"/>
</dbReference>
<dbReference type="Pfam" id="PF00775">
    <property type="entry name" value="Dioxygenase_C"/>
    <property type="match status" value="1"/>
</dbReference>
<dbReference type="InterPro" id="IPR000627">
    <property type="entry name" value="Intradiol_dOase_C"/>
</dbReference>
<proteinExistence type="predicted"/>
<comment type="caution">
    <text evidence="4">The sequence shown here is derived from an EMBL/GenBank/DDBJ whole genome shotgun (WGS) entry which is preliminary data.</text>
</comment>
<dbReference type="AlphaFoldDB" id="A0A161VXX6"/>
<dbReference type="CDD" id="cd03457">
    <property type="entry name" value="intradiol_dioxygenase_like"/>
    <property type="match status" value="1"/>
</dbReference>
<dbReference type="GO" id="GO:0008199">
    <property type="term" value="F:ferric iron binding"/>
    <property type="evidence" value="ECO:0007669"/>
    <property type="project" value="InterPro"/>
</dbReference>
<dbReference type="PANTHER" id="PTHR34315">
    <property type="match status" value="1"/>
</dbReference>
<dbReference type="STRING" id="1573173.A0A161VXX6"/>
<dbReference type="Proteomes" id="UP000076584">
    <property type="component" value="Unassembled WGS sequence"/>
</dbReference>
<evidence type="ECO:0000256" key="2">
    <source>
        <dbReference type="SAM" id="SignalP"/>
    </source>
</evidence>
<keyword evidence="5" id="KW-1185">Reference proteome</keyword>
<evidence type="ECO:0000256" key="1">
    <source>
        <dbReference type="SAM" id="MobiDB-lite"/>
    </source>
</evidence>
<evidence type="ECO:0000259" key="3">
    <source>
        <dbReference type="Pfam" id="PF00775"/>
    </source>
</evidence>
<dbReference type="EMBL" id="LFIW01002228">
    <property type="protein sequence ID" value="KZL78375.1"/>
    <property type="molecule type" value="Genomic_DNA"/>
</dbReference>
<keyword evidence="4" id="KW-0223">Dioxygenase</keyword>
<feature type="compositionally biased region" description="Gly residues" evidence="1">
    <location>
        <begin position="344"/>
        <end position="355"/>
    </location>
</feature>
<reference evidence="4 5" key="1">
    <citation type="submission" date="2015-06" db="EMBL/GenBank/DDBJ databases">
        <title>Survival trade-offs in plant roots during colonization by closely related pathogenic and mutualistic fungi.</title>
        <authorList>
            <person name="Hacquard S."/>
            <person name="Kracher B."/>
            <person name="Hiruma K."/>
            <person name="Weinman A."/>
            <person name="Muench P."/>
            <person name="Garrido Oter R."/>
            <person name="Ver Loren van Themaat E."/>
            <person name="Dallerey J.-F."/>
            <person name="Damm U."/>
            <person name="Henrissat B."/>
            <person name="Lespinet O."/>
            <person name="Thon M."/>
            <person name="Kemen E."/>
            <person name="McHardy A.C."/>
            <person name="Schulze-Lefert P."/>
            <person name="O'Connell R.J."/>
        </authorList>
    </citation>
    <scope>NUCLEOTIDE SEQUENCE [LARGE SCALE GENOMIC DNA]</scope>
    <source>
        <strain evidence="4 5">MAFF 238704</strain>
    </source>
</reference>
<name>A0A161VXX6_COLIC</name>
<sequence>MRFSSVATGFALLSGAVAHPGHDLTEEIAERRAFLSTIKRASLGHCADKLAARGITARNVARRAAQVEQARQKRNIKKRDAASVLAASHNQTELGYTLNTDATTLFSGNNSCVLTPEVTQGPYYVSGEYVRRNIIEEQEGVDIVLDYQVIDVETCEPVPNVYLEMWHCNSTGVYSGIVASGNGDSSDESNIDNTWLRGIQPTDEDGVAQFESIFPGHYTSRATHIHLMVHTNATLYANSTLGNEITASHVGQTFFDQDLISAVEAFAPYNTNTQELTTNADDSILSEETATEGVDPVMEYTLLGDSITDGLFAWMAFGINTTISNSVTPAAFHYAEGGVANSNSGGGAGGAGGSPPNGTAPGGSPPSGAASSSAATSSAASTEAASTC</sequence>
<dbReference type="InterPro" id="IPR015889">
    <property type="entry name" value="Intradiol_dOase_core"/>
</dbReference>
<dbReference type="Gene3D" id="2.60.130.10">
    <property type="entry name" value="Aromatic compound dioxygenase"/>
    <property type="match status" value="1"/>
</dbReference>
<evidence type="ECO:0000313" key="4">
    <source>
        <dbReference type="EMBL" id="KZL78375.1"/>
    </source>
</evidence>
<feature type="compositionally biased region" description="Low complexity" evidence="1">
    <location>
        <begin position="366"/>
        <end position="388"/>
    </location>
</feature>
<evidence type="ECO:0000313" key="5">
    <source>
        <dbReference type="Proteomes" id="UP000076584"/>
    </source>
</evidence>
<protein>
    <submittedName>
        <fullName evidence="4">Extracellular dioxygenase</fullName>
    </submittedName>
</protein>
<feature type="domain" description="Intradiol ring-cleavage dioxygenases" evidence="3">
    <location>
        <begin position="131"/>
        <end position="222"/>
    </location>
</feature>
<keyword evidence="4" id="KW-0560">Oxidoreductase</keyword>
<gene>
    <name evidence="4" type="ORF">CI238_03486</name>
</gene>
<dbReference type="PANTHER" id="PTHR34315:SF1">
    <property type="entry name" value="INTRADIOL RING-CLEAVAGE DIOXYGENASES DOMAIN-CONTAINING PROTEIN-RELATED"/>
    <property type="match status" value="1"/>
</dbReference>
<feature type="chain" id="PRO_5007828256" evidence="2">
    <location>
        <begin position="19"/>
        <end position="388"/>
    </location>
</feature>
<dbReference type="SUPFAM" id="SSF49482">
    <property type="entry name" value="Aromatic compound dioxygenase"/>
    <property type="match status" value="1"/>
</dbReference>
<dbReference type="OrthoDB" id="121380at2759"/>
<feature type="region of interest" description="Disordered" evidence="1">
    <location>
        <begin position="344"/>
        <end position="388"/>
    </location>
</feature>
<feature type="signal peptide" evidence="2">
    <location>
        <begin position="1"/>
        <end position="18"/>
    </location>
</feature>
<accession>A0A161VXX6</accession>
<organism evidence="4 5">
    <name type="scientific">Colletotrichum incanum</name>
    <name type="common">Soybean anthracnose fungus</name>
    <dbReference type="NCBI Taxonomy" id="1573173"/>
    <lineage>
        <taxon>Eukaryota</taxon>
        <taxon>Fungi</taxon>
        <taxon>Dikarya</taxon>
        <taxon>Ascomycota</taxon>
        <taxon>Pezizomycotina</taxon>
        <taxon>Sordariomycetes</taxon>
        <taxon>Hypocreomycetidae</taxon>
        <taxon>Glomerellales</taxon>
        <taxon>Glomerellaceae</taxon>
        <taxon>Colletotrichum</taxon>
        <taxon>Colletotrichum spaethianum species complex</taxon>
    </lineage>
</organism>